<proteinExistence type="predicted"/>
<evidence type="ECO:0000259" key="1">
    <source>
        <dbReference type="Pfam" id="PF03478"/>
    </source>
</evidence>
<dbReference type="InterPro" id="IPR050942">
    <property type="entry name" value="F-box_BR-signaling"/>
</dbReference>
<sequence length="380" mass="43275">MLARRIPKVGKSLVGFSGLPLLAIRLLTTSPSLPLLLLPMDAVGSYPGGKVATLNIYDLEMQKRVTLAELRIPESIHRSRTIGSSRGWVVRMNNEDLTVHVTNMMNPSAPESSHRVISLPPLYPPDRLQSKASLQVRSVSLSSSPDNHDQVCVVAVKFEGSCISFCRVGGSTWRYDYCLSSRYHNSLVFYSTRDSTFYLTASDTFFRKDARDMPEPLLPFLTYYRQTGPLQQPKTGEYEYELLRRCQRTKHLVESPSGDLFIIVKYTLRTCMGKPAFSEETRLDLEPTEVKTGTRWFMLYRSDPTTRLESYVQDIGDFCIFLGENEPFILPTTMYPGLKPNSIYFTEGKQVYLYNITDQTFSQLPNDGLVPHIWLQPILH</sequence>
<organism evidence="2 3">
    <name type="scientific">Thlaspi arvense</name>
    <name type="common">Field penny-cress</name>
    <dbReference type="NCBI Taxonomy" id="13288"/>
    <lineage>
        <taxon>Eukaryota</taxon>
        <taxon>Viridiplantae</taxon>
        <taxon>Streptophyta</taxon>
        <taxon>Embryophyta</taxon>
        <taxon>Tracheophyta</taxon>
        <taxon>Spermatophyta</taxon>
        <taxon>Magnoliopsida</taxon>
        <taxon>eudicotyledons</taxon>
        <taxon>Gunneridae</taxon>
        <taxon>Pentapetalae</taxon>
        <taxon>rosids</taxon>
        <taxon>malvids</taxon>
        <taxon>Brassicales</taxon>
        <taxon>Brassicaceae</taxon>
        <taxon>Thlaspideae</taxon>
        <taxon>Thlaspi</taxon>
    </lineage>
</organism>
<keyword evidence="3" id="KW-1185">Reference proteome</keyword>
<dbReference type="PANTHER" id="PTHR44259:SF93">
    <property type="entry name" value="PROTEIN, PUTATIVE (DUF295)-RELATED"/>
    <property type="match status" value="1"/>
</dbReference>
<dbReference type="InterPro" id="IPR005174">
    <property type="entry name" value="KIB1-4_b-propeller"/>
</dbReference>
<dbReference type="PANTHER" id="PTHR44259">
    <property type="entry name" value="OS07G0183000 PROTEIN-RELATED"/>
    <property type="match status" value="1"/>
</dbReference>
<name>A0AAU9S2I7_THLAR</name>
<evidence type="ECO:0000313" key="2">
    <source>
        <dbReference type="EMBL" id="CAH2055155.1"/>
    </source>
</evidence>
<dbReference type="Pfam" id="PF03478">
    <property type="entry name" value="Beta-prop_KIB1-4"/>
    <property type="match status" value="1"/>
</dbReference>
<accession>A0AAU9S2I7</accession>
<reference evidence="2 3" key="1">
    <citation type="submission" date="2022-03" db="EMBL/GenBank/DDBJ databases">
        <authorList>
            <person name="Nunn A."/>
            <person name="Chopra R."/>
            <person name="Nunn A."/>
            <person name="Contreras Garrido A."/>
        </authorList>
    </citation>
    <scope>NUCLEOTIDE SEQUENCE [LARGE SCALE GENOMIC DNA]</scope>
</reference>
<dbReference type="Proteomes" id="UP000836841">
    <property type="component" value="Chromosome 3"/>
</dbReference>
<dbReference type="EMBL" id="OU466859">
    <property type="protein sequence ID" value="CAH2055155.1"/>
    <property type="molecule type" value="Genomic_DNA"/>
</dbReference>
<evidence type="ECO:0000313" key="3">
    <source>
        <dbReference type="Proteomes" id="UP000836841"/>
    </source>
</evidence>
<dbReference type="AlphaFoldDB" id="A0AAU9S2I7"/>
<protein>
    <recommendedName>
        <fullName evidence="1">KIB1-4 beta-propeller domain-containing protein</fullName>
    </recommendedName>
</protein>
<gene>
    <name evidence="2" type="ORF">TAV2_LOCUS8805</name>
</gene>
<feature type="domain" description="KIB1-4 beta-propeller" evidence="1">
    <location>
        <begin position="66"/>
        <end position="355"/>
    </location>
</feature>